<evidence type="ECO:0000256" key="2">
    <source>
        <dbReference type="SAM" id="Phobius"/>
    </source>
</evidence>
<dbReference type="InterPro" id="IPR007730">
    <property type="entry name" value="SPOR-like_dom"/>
</dbReference>
<feature type="region of interest" description="Disordered" evidence="1">
    <location>
        <begin position="867"/>
        <end position="887"/>
    </location>
</feature>
<evidence type="ECO:0000256" key="1">
    <source>
        <dbReference type="SAM" id="MobiDB-lite"/>
    </source>
</evidence>
<gene>
    <name evidence="4" type="ORF">FHS77_000605</name>
</gene>
<keyword evidence="2" id="KW-0472">Membrane</keyword>
<feature type="transmembrane region" description="Helical" evidence="2">
    <location>
        <begin position="670"/>
        <end position="690"/>
    </location>
</feature>
<keyword evidence="2" id="KW-1133">Transmembrane helix</keyword>
<evidence type="ECO:0000313" key="4">
    <source>
        <dbReference type="EMBL" id="MBB6260081.1"/>
    </source>
</evidence>
<comment type="caution">
    <text evidence="4">The sequence shown here is derived from an EMBL/GenBank/DDBJ whole genome shotgun (WGS) entry which is preliminary data.</text>
</comment>
<dbReference type="Proteomes" id="UP000555393">
    <property type="component" value="Unassembled WGS sequence"/>
</dbReference>
<accession>A0A841M131</accession>
<feature type="region of interest" description="Disordered" evidence="1">
    <location>
        <begin position="110"/>
        <end position="165"/>
    </location>
</feature>
<reference evidence="4 5" key="1">
    <citation type="submission" date="2020-08" db="EMBL/GenBank/DDBJ databases">
        <title>Genomic Encyclopedia of Type Strains, Phase IV (KMG-IV): sequencing the most valuable type-strain genomes for metagenomic binning, comparative biology and taxonomic classification.</title>
        <authorList>
            <person name="Goeker M."/>
        </authorList>
    </citation>
    <scope>NUCLEOTIDE SEQUENCE [LARGE SCALE GENOMIC DNA]</scope>
    <source>
        <strain evidence="4 5">DSM 22336</strain>
    </source>
</reference>
<dbReference type="InterPro" id="IPR036680">
    <property type="entry name" value="SPOR-like_sf"/>
</dbReference>
<sequence>MTDSSYKARGNGERPVQEEDDPLMQLSQIGGFDDLFSAQSKHQDTTPPSDDMFAIDLERELAGGLDDDFFAQDVPDVFAETVSPEPAAPAPVTPASTMAADNYRDSYRSASARSYASYNQGSHGYGSLTQHLQSQPATTEQADEPVAESYESPAQPEADVPYSYADHGFNADLESELASALSGHEDVLSSRSLGGQSNDIYSYGAEPQFASVEEPEYVAPAPAVPAASLEDELANLLFGDDAPAAAAPAPVYAAEPYQAAGEPVYEEAYEAPEPVYAEHDEAPLTSFDNVGQSYEAEQSIDDFAAQSSIEGGNFQPAFTQNAYDEPSFAEAPSFAAEPYYAEEPGYNEEPVASAPALHSNDAPPQDMFFDDTSFAVEPSDIELNALNQASAEFEATLADLPEEDAFELDDENFSEAIERELSAQSYFAWEKDKVQPEEAAEEVQADNFFSDQDFDFSVDETASSASTREAEAPLTFAHAISEDERKPAPFPHYAAQRSSFTAPAPDVATMSVSEAKVEQTQPLDLPEVPYYDEPENAGLNQLEAEFADVFSAISVEETQPAANDAAASADRVFEDIFRESYADFAPSASTAGAAAGLAAGAAVAGLAGRRQADAQTSSSGSQDDFYNHWADGNNGAGPSAPETAPYGIGEDLGAAADAYRERPVRGRRGMLLATAAGVLVLIGGIAYHFIGGGITSGDPVIIRSDNQPVKMQPENPGGATVPNQDKAVYERVAGTIPQNPEQKSLVSAQEDPVDLATNEDEFGSIDEERNDTVTATSNNAPAEEAPLIASRPVQTMVVRPDGTIVQNPVDTPRPVTPVAPELEELTPENIIESAPLTPADVINAPENNTQTSTPVAPVRPVETQTFTPPAQVPVAPSRPAQQPTTVVGTTTPVAPAVTETPAAPAAGSYYIQIASQPSAELAQKSFATMGQKYASVIGGRAVDIRKADIPGKGTYYRVRIAAGSKADANALCERYKNAGGSCFVTQ</sequence>
<name>A0A841M131_9HYPH</name>
<protein>
    <recommendedName>
        <fullName evidence="3">SPOR domain-containing protein</fullName>
    </recommendedName>
</protein>
<feature type="region of interest" description="Disordered" evidence="1">
    <location>
        <begin position="1"/>
        <end position="22"/>
    </location>
</feature>
<dbReference type="AlphaFoldDB" id="A0A841M131"/>
<feature type="region of interest" description="Disordered" evidence="1">
    <location>
        <begin position="613"/>
        <end position="648"/>
    </location>
</feature>
<evidence type="ECO:0000313" key="5">
    <source>
        <dbReference type="Proteomes" id="UP000555393"/>
    </source>
</evidence>
<proteinExistence type="predicted"/>
<keyword evidence="2" id="KW-0812">Transmembrane</keyword>
<dbReference type="PROSITE" id="PS51724">
    <property type="entry name" value="SPOR"/>
    <property type="match status" value="1"/>
</dbReference>
<dbReference type="EMBL" id="JACIIU010000002">
    <property type="protein sequence ID" value="MBB6260081.1"/>
    <property type="molecule type" value="Genomic_DNA"/>
</dbReference>
<feature type="domain" description="SPOR" evidence="3">
    <location>
        <begin position="903"/>
        <end position="986"/>
    </location>
</feature>
<dbReference type="Gene3D" id="3.30.70.1070">
    <property type="entry name" value="Sporulation related repeat"/>
    <property type="match status" value="1"/>
</dbReference>
<keyword evidence="5" id="KW-1185">Reference proteome</keyword>
<evidence type="ECO:0000259" key="3">
    <source>
        <dbReference type="PROSITE" id="PS51724"/>
    </source>
</evidence>
<dbReference type="RefSeq" id="WP_184219798.1">
    <property type="nucleotide sequence ID" value="NZ_JACIIU010000002.1"/>
</dbReference>
<feature type="region of interest" description="Disordered" evidence="1">
    <location>
        <begin position="180"/>
        <end position="202"/>
    </location>
</feature>
<organism evidence="4 5">
    <name type="scientific">Paenochrobactrum gallinarii</name>
    <dbReference type="NCBI Taxonomy" id="643673"/>
    <lineage>
        <taxon>Bacteria</taxon>
        <taxon>Pseudomonadati</taxon>
        <taxon>Pseudomonadota</taxon>
        <taxon>Alphaproteobacteria</taxon>
        <taxon>Hyphomicrobiales</taxon>
        <taxon>Brucellaceae</taxon>
        <taxon>Paenochrobactrum</taxon>
    </lineage>
</organism>
<dbReference type="Pfam" id="PF05036">
    <property type="entry name" value="SPOR"/>
    <property type="match status" value="1"/>
</dbReference>
<feature type="compositionally biased region" description="Polar residues" evidence="1">
    <location>
        <begin position="119"/>
        <end position="140"/>
    </location>
</feature>
<feature type="compositionally biased region" description="Polar residues" evidence="1">
    <location>
        <begin position="613"/>
        <end position="624"/>
    </location>
</feature>
<feature type="compositionally biased region" description="Polar residues" evidence="1">
    <location>
        <begin position="189"/>
        <end position="200"/>
    </location>
</feature>
<dbReference type="GO" id="GO:0042834">
    <property type="term" value="F:peptidoglycan binding"/>
    <property type="evidence" value="ECO:0007669"/>
    <property type="project" value="InterPro"/>
</dbReference>